<gene>
    <name evidence="2" type="ORF">DR871_004180</name>
</gene>
<organism evidence="2 3">
    <name type="scientific">Flavobacterium petrolei</name>
    <dbReference type="NCBI Taxonomy" id="2259594"/>
    <lineage>
        <taxon>Bacteria</taxon>
        <taxon>Pseudomonadati</taxon>
        <taxon>Bacteroidota</taxon>
        <taxon>Flavobacteriia</taxon>
        <taxon>Flavobacteriales</taxon>
        <taxon>Flavobacteriaceae</taxon>
        <taxon>Flavobacterium</taxon>
    </lineage>
</organism>
<reference evidence="2 3" key="1">
    <citation type="submission" date="2019-01" db="EMBL/GenBank/DDBJ databases">
        <title>Flavobacterium sp. nov. isolated from arctic soil.</title>
        <authorList>
            <person name="Kim D.-U."/>
        </authorList>
    </citation>
    <scope>NUCLEOTIDE SEQUENCE [LARGE SCALE GENOMIC DNA]</scope>
    <source>
        <strain evidence="2 3">Kopri-42</strain>
    </source>
</reference>
<feature type="transmembrane region" description="Helical" evidence="1">
    <location>
        <begin position="364"/>
        <end position="388"/>
    </location>
</feature>
<feature type="transmembrane region" description="Helical" evidence="1">
    <location>
        <begin position="51"/>
        <end position="71"/>
    </location>
</feature>
<keyword evidence="1" id="KW-0812">Transmembrane</keyword>
<dbReference type="RefSeq" id="WP_165355303.1">
    <property type="nucleotide sequence ID" value="NZ_QNVY02000001.1"/>
</dbReference>
<dbReference type="Proteomes" id="UP000253235">
    <property type="component" value="Unassembled WGS sequence"/>
</dbReference>
<feature type="transmembrane region" description="Helical" evidence="1">
    <location>
        <begin position="145"/>
        <end position="165"/>
    </location>
</feature>
<keyword evidence="1" id="KW-1133">Transmembrane helix</keyword>
<feature type="transmembrane region" description="Helical" evidence="1">
    <location>
        <begin position="332"/>
        <end position="352"/>
    </location>
</feature>
<feature type="transmembrane region" description="Helical" evidence="1">
    <location>
        <begin position="177"/>
        <end position="202"/>
    </location>
</feature>
<name>A0A482TKF7_9FLAO</name>
<feature type="transmembrane region" description="Helical" evidence="1">
    <location>
        <begin position="12"/>
        <end position="39"/>
    </location>
</feature>
<feature type="transmembrane region" description="Helical" evidence="1">
    <location>
        <begin position="214"/>
        <end position="235"/>
    </location>
</feature>
<evidence type="ECO:0000313" key="3">
    <source>
        <dbReference type="Proteomes" id="UP000253235"/>
    </source>
</evidence>
<evidence type="ECO:0008006" key="4">
    <source>
        <dbReference type="Google" id="ProtNLM"/>
    </source>
</evidence>
<proteinExistence type="predicted"/>
<sequence>MMNFTIYKSFPYQILFLLCIGVSLFANYELTFTVWFLTLLVTIKRKYSVTIVKYCSIFLAILLVATVSTFSSKTTLFLFIRDFTYLIKPILGLLVGYQLCRFSSKLALKVFIYTGLAISILHLVTLFFTIIQFRTLSVNFLRQQGGYFSDYEIYVLIVLIFYKNLKIEISKKQRTVLLLVIGLSSFLYLARTNLIQFIILYMGLKGYLVYSHKSLKVILSVLLFTIVGYTAIVYLNPKREGKGIEAFLYKIKIAPEEAFKTRINKDDWKDFNDNYRSFENIITVKQVSNKGTRAILFGEGLGSTLNIGRKILTNDNEYVQYIPIVHNGYMTVFLKSGLLGVILLLVFLIHLYRQKKSNIEAVQAINYLLLGSSVFLIVSNWVFLGLYLKLDNKSIIIGFLIALREVMLRECKSQKSSLNEY</sequence>
<dbReference type="AlphaFoldDB" id="A0A482TKF7"/>
<feature type="transmembrane region" description="Helical" evidence="1">
    <location>
        <begin position="112"/>
        <end position="133"/>
    </location>
</feature>
<protein>
    <recommendedName>
        <fullName evidence="4">O-antigen ligase domain-containing protein</fullName>
    </recommendedName>
</protein>
<dbReference type="EMBL" id="QNVY02000001">
    <property type="protein sequence ID" value="RYJ53255.1"/>
    <property type="molecule type" value="Genomic_DNA"/>
</dbReference>
<feature type="transmembrane region" description="Helical" evidence="1">
    <location>
        <begin position="83"/>
        <end position="100"/>
    </location>
</feature>
<keyword evidence="3" id="KW-1185">Reference proteome</keyword>
<evidence type="ECO:0000313" key="2">
    <source>
        <dbReference type="EMBL" id="RYJ53255.1"/>
    </source>
</evidence>
<comment type="caution">
    <text evidence="2">The sequence shown here is derived from an EMBL/GenBank/DDBJ whole genome shotgun (WGS) entry which is preliminary data.</text>
</comment>
<accession>A0A482TKF7</accession>
<evidence type="ECO:0000256" key="1">
    <source>
        <dbReference type="SAM" id="Phobius"/>
    </source>
</evidence>
<keyword evidence="1" id="KW-0472">Membrane</keyword>